<comment type="caution">
    <text evidence="3">The sequence shown here is derived from an EMBL/GenBank/DDBJ whole genome shotgun (WGS) entry which is preliminary data.</text>
</comment>
<dbReference type="Pfam" id="PF04519">
    <property type="entry name" value="Bactofilin"/>
    <property type="match status" value="1"/>
</dbReference>
<dbReference type="Proteomes" id="UP000315889">
    <property type="component" value="Unassembled WGS sequence"/>
</dbReference>
<name>A0A520M9W7_9GAMM</name>
<evidence type="ECO:0000313" key="4">
    <source>
        <dbReference type="Proteomes" id="UP000315889"/>
    </source>
</evidence>
<dbReference type="PANTHER" id="PTHR35024:SF4">
    <property type="entry name" value="POLYMER-FORMING CYTOSKELETAL PROTEIN"/>
    <property type="match status" value="1"/>
</dbReference>
<accession>A0A520M9W7</accession>
<feature type="region of interest" description="Disordered" evidence="2">
    <location>
        <begin position="129"/>
        <end position="151"/>
    </location>
</feature>
<dbReference type="AlphaFoldDB" id="A0A520M9W7"/>
<protein>
    <submittedName>
        <fullName evidence="3">Polymer-forming cytoskeletal protein</fullName>
    </submittedName>
</protein>
<evidence type="ECO:0000256" key="2">
    <source>
        <dbReference type="SAM" id="MobiDB-lite"/>
    </source>
</evidence>
<dbReference type="EMBL" id="SHBP01000033">
    <property type="protein sequence ID" value="RZO17929.1"/>
    <property type="molecule type" value="Genomic_DNA"/>
</dbReference>
<proteinExistence type="inferred from homology"/>
<organism evidence="3 4">
    <name type="scientific">SAR92 clade bacterium</name>
    <dbReference type="NCBI Taxonomy" id="2315479"/>
    <lineage>
        <taxon>Bacteria</taxon>
        <taxon>Pseudomonadati</taxon>
        <taxon>Pseudomonadota</taxon>
        <taxon>Gammaproteobacteria</taxon>
        <taxon>Cellvibrionales</taxon>
        <taxon>Porticoccaceae</taxon>
        <taxon>SAR92 clade</taxon>
    </lineage>
</organism>
<gene>
    <name evidence="3" type="ORF">EVB03_10155</name>
</gene>
<evidence type="ECO:0000313" key="3">
    <source>
        <dbReference type="EMBL" id="RZO17929.1"/>
    </source>
</evidence>
<reference evidence="3 4" key="1">
    <citation type="submission" date="2019-02" db="EMBL/GenBank/DDBJ databases">
        <title>Prokaryotic population dynamics and viral predation in marine succession experiment using metagenomics: the confinement effect.</title>
        <authorList>
            <person name="Haro-Moreno J.M."/>
            <person name="Rodriguez-Valera F."/>
            <person name="Lopez-Perez M."/>
        </authorList>
    </citation>
    <scope>NUCLEOTIDE SEQUENCE [LARGE SCALE GENOMIC DNA]</scope>
    <source>
        <strain evidence="3">MED-G170</strain>
    </source>
</reference>
<sequence>MFNKSNKQDGSKYGSSAQPTTLIAEGARLQGDLDFLGSLEVQGSVVGEITTDDENAQVRVLNGGEVEGKISAPTVVVNGHIKGDIFSSKNARLAAKAVVEGNIYYNTLEIERGAHVAGNLVHELPATNVSTFQQENKTDGKNNSTASSGKK</sequence>
<evidence type="ECO:0000256" key="1">
    <source>
        <dbReference type="ARBA" id="ARBA00044755"/>
    </source>
</evidence>
<dbReference type="PANTHER" id="PTHR35024">
    <property type="entry name" value="HYPOTHETICAL CYTOSOLIC PROTEIN"/>
    <property type="match status" value="1"/>
</dbReference>
<comment type="similarity">
    <text evidence="1">Belongs to the bactofilin family.</text>
</comment>
<dbReference type="InterPro" id="IPR007607">
    <property type="entry name" value="BacA/B"/>
</dbReference>